<feature type="region of interest" description="Disordered" evidence="1">
    <location>
        <begin position="1"/>
        <end position="36"/>
    </location>
</feature>
<feature type="compositionally biased region" description="Polar residues" evidence="1">
    <location>
        <begin position="397"/>
        <end position="427"/>
    </location>
</feature>
<feature type="compositionally biased region" description="Polar residues" evidence="1">
    <location>
        <begin position="60"/>
        <end position="71"/>
    </location>
</feature>
<proteinExistence type="predicted"/>
<accession>A0A1Y2H5Z9</accession>
<reference evidence="2 3" key="1">
    <citation type="submission" date="2016-07" db="EMBL/GenBank/DDBJ databases">
        <title>Pervasive Adenine N6-methylation of Active Genes in Fungi.</title>
        <authorList>
            <consortium name="DOE Joint Genome Institute"/>
            <person name="Mondo S.J."/>
            <person name="Dannebaum R.O."/>
            <person name="Kuo R.C."/>
            <person name="Labutti K."/>
            <person name="Haridas S."/>
            <person name="Kuo A."/>
            <person name="Salamov A."/>
            <person name="Ahrendt S.R."/>
            <person name="Lipzen A."/>
            <person name="Sullivan W."/>
            <person name="Andreopoulos W.B."/>
            <person name="Clum A."/>
            <person name="Lindquist E."/>
            <person name="Daum C."/>
            <person name="Ramamoorthy G.K."/>
            <person name="Gryganskyi A."/>
            <person name="Culley D."/>
            <person name="Magnuson J.K."/>
            <person name="James T.Y."/>
            <person name="O'Malley M.A."/>
            <person name="Stajich J.E."/>
            <person name="Spatafora J.W."/>
            <person name="Visel A."/>
            <person name="Grigoriev I.V."/>
        </authorList>
    </citation>
    <scope>NUCLEOTIDE SEQUENCE [LARGE SCALE GENOMIC DNA]</scope>
    <source>
        <strain evidence="2 3">PL171</strain>
    </source>
</reference>
<sequence length="824" mass="88986">MNDLISSTSASSLSTGNPINSVQAPHQSLSPLPVGLMSPPGFPTPFGHTMASGLVGGGMSQSMTGFPQSHVQMHAPPPQHHILLEHHGFSGSAAYDAFHNTGLASPLPSAPSAPSSHPGSAFSNPPVPPAQYAYQPLPPQIQQQQQQQQVVVLLPSTAKIDRLQFAQVVNAVSLALQRTVEFKDLLMTVAPTPLVVMEPDLSDTRTQSAPATKVETYEQGVMVGSRTQSVGVSTAIVECKVTETQTTSASCVSIETQTEDSEMLRAILDKAMDSPTSDRGDAGNDQDPVVWFNKADLVKQDNQASSSRHSSSYSWSGSITANLNGVGPAADETGGSPIRSTSWCTTYQSPVSNTCGELSDTAIHSLTFLEHLPPVPAPPSSFASQRVRPPLAAAKSTAPQKQDTAQLSPWSQSVSASSNPTLATSPNRPFALHPSLTNPPTLPLVPPAELNHPLTLVTPIRPANSGPAPYHVTLRNLRPSVTPSDLLYLARDLRSLVKVYYPPHAFFSFAGRAAVYFISDEVEAIGFARWMQGQIQRGTLRGVYELTEADVRDAEVWYGLDGNQVRRCDMALAVTTYSPGKKGLWLRRNVSGDIADGTGYGACSNAGYDENNYDNLNSETLDVFGHDPRNDYLADGLASTHIAQASNRSTTTVYRAAIVGQTWDCLEQHRSITDPNVKYQMRACAVNGTPSASALEQHIIMGWANATRSAYISFTTDPNWAAYYMLMSELVGGQVRKLYRLEVPTAQLISYGGSNGMCTAFTRAASEVFAHRYIDIYDYTECVIKDEVRQSSKAWCAQRKREAACMGIPAKYPFAEWLAETSCR</sequence>
<feature type="compositionally biased region" description="Low complexity" evidence="1">
    <location>
        <begin position="106"/>
        <end position="123"/>
    </location>
</feature>
<dbReference type="EMBL" id="MCFL01000114">
    <property type="protein sequence ID" value="ORZ29959.1"/>
    <property type="molecule type" value="Genomic_DNA"/>
</dbReference>
<evidence type="ECO:0000256" key="1">
    <source>
        <dbReference type="SAM" id="MobiDB-lite"/>
    </source>
</evidence>
<feature type="compositionally biased region" description="Polar residues" evidence="1">
    <location>
        <begin position="16"/>
        <end position="30"/>
    </location>
</feature>
<evidence type="ECO:0000313" key="2">
    <source>
        <dbReference type="EMBL" id="ORZ29959.1"/>
    </source>
</evidence>
<feature type="compositionally biased region" description="Low complexity" evidence="1">
    <location>
        <begin position="1"/>
        <end position="15"/>
    </location>
</feature>
<comment type="caution">
    <text evidence="2">The sequence shown here is derived from an EMBL/GenBank/DDBJ whole genome shotgun (WGS) entry which is preliminary data.</text>
</comment>
<feature type="region of interest" description="Disordered" evidence="1">
    <location>
        <begin position="106"/>
        <end position="134"/>
    </location>
</feature>
<feature type="region of interest" description="Disordered" evidence="1">
    <location>
        <begin position="377"/>
        <end position="435"/>
    </location>
</feature>
<keyword evidence="3" id="KW-1185">Reference proteome</keyword>
<evidence type="ECO:0000313" key="3">
    <source>
        <dbReference type="Proteomes" id="UP000193411"/>
    </source>
</evidence>
<dbReference type="AlphaFoldDB" id="A0A1Y2H5Z9"/>
<protein>
    <submittedName>
        <fullName evidence="2">Uncharacterized protein</fullName>
    </submittedName>
</protein>
<dbReference type="Proteomes" id="UP000193411">
    <property type="component" value="Unassembled WGS sequence"/>
</dbReference>
<feature type="region of interest" description="Disordered" evidence="1">
    <location>
        <begin position="53"/>
        <end position="75"/>
    </location>
</feature>
<name>A0A1Y2H5Z9_9FUNG</name>
<organism evidence="2 3">
    <name type="scientific">Catenaria anguillulae PL171</name>
    <dbReference type="NCBI Taxonomy" id="765915"/>
    <lineage>
        <taxon>Eukaryota</taxon>
        <taxon>Fungi</taxon>
        <taxon>Fungi incertae sedis</taxon>
        <taxon>Blastocladiomycota</taxon>
        <taxon>Blastocladiomycetes</taxon>
        <taxon>Blastocladiales</taxon>
        <taxon>Catenariaceae</taxon>
        <taxon>Catenaria</taxon>
    </lineage>
</organism>
<gene>
    <name evidence="2" type="ORF">BCR44DRAFT_1447041</name>
</gene>